<dbReference type="Proteomes" id="UP000481858">
    <property type="component" value="Unassembled WGS sequence"/>
</dbReference>
<evidence type="ECO:0000313" key="2">
    <source>
        <dbReference type="EMBL" id="KAF2973249.1"/>
    </source>
</evidence>
<comment type="caution">
    <text evidence="2">The sequence shown here is derived from an EMBL/GenBank/DDBJ whole genome shotgun (WGS) entry which is preliminary data.</text>
</comment>
<feature type="chain" id="PRO_5028966297" evidence="1">
    <location>
        <begin position="20"/>
        <end position="300"/>
    </location>
</feature>
<proteinExistence type="predicted"/>
<gene>
    <name evidence="2" type="ORF">GQX73_g269</name>
</gene>
<feature type="signal peptide" evidence="1">
    <location>
        <begin position="1"/>
        <end position="19"/>
    </location>
</feature>
<dbReference type="OrthoDB" id="4526039at2759"/>
<dbReference type="InParanoid" id="A0A7C8IVD1"/>
<reference evidence="2 3" key="1">
    <citation type="submission" date="2019-12" db="EMBL/GenBank/DDBJ databases">
        <title>Draft genome sequence of the ascomycete Xylaria multiplex DSM 110363.</title>
        <authorList>
            <person name="Buettner E."/>
            <person name="Kellner H."/>
        </authorList>
    </citation>
    <scope>NUCLEOTIDE SEQUENCE [LARGE SCALE GENOMIC DNA]</scope>
    <source>
        <strain evidence="2 3">DSM 110363</strain>
    </source>
</reference>
<organism evidence="2 3">
    <name type="scientific">Xylaria multiplex</name>
    <dbReference type="NCBI Taxonomy" id="323545"/>
    <lineage>
        <taxon>Eukaryota</taxon>
        <taxon>Fungi</taxon>
        <taxon>Dikarya</taxon>
        <taxon>Ascomycota</taxon>
        <taxon>Pezizomycotina</taxon>
        <taxon>Sordariomycetes</taxon>
        <taxon>Xylariomycetidae</taxon>
        <taxon>Xylariales</taxon>
        <taxon>Xylariaceae</taxon>
        <taxon>Xylaria</taxon>
    </lineage>
</organism>
<dbReference type="AlphaFoldDB" id="A0A7C8IVD1"/>
<dbReference type="EMBL" id="WUBL01000002">
    <property type="protein sequence ID" value="KAF2973249.1"/>
    <property type="molecule type" value="Genomic_DNA"/>
</dbReference>
<protein>
    <submittedName>
        <fullName evidence="2">Uncharacterized protein</fullName>
    </submittedName>
</protein>
<evidence type="ECO:0000313" key="3">
    <source>
        <dbReference type="Proteomes" id="UP000481858"/>
    </source>
</evidence>
<keyword evidence="3" id="KW-1185">Reference proteome</keyword>
<name>A0A7C8IVD1_9PEZI</name>
<keyword evidence="1" id="KW-0732">Signal</keyword>
<evidence type="ECO:0000256" key="1">
    <source>
        <dbReference type="SAM" id="SignalP"/>
    </source>
</evidence>
<sequence length="300" mass="31511">MKQSSYWLVLLPLAPGAHGLPGWPMGGTIVAGNAVQFDRGSWEANLAHPNATGNNSITGFDVSTPWPSTQIDGWHLVVNVTGDIPDSEAMNPSNATGKTFTGTSIFLQAPENLRTTFSYENAIDETTWKICVVVIPNAPQENATAAENGTCSIMSSQCVTDLQQAYADKFARNQDCYGTPPSTPSSCGNAINTGNFNVQQLPLDSISGKEVFVTASEPHSPSDGKALDDATAKVWPVLTIWGWNGRANVSDAPSPTVQLSCISAREVEPGSGTPDSAGSRYCGSAVAALVVACVVTYALV</sequence>
<accession>A0A7C8IVD1</accession>